<dbReference type="RefSeq" id="WP_014239284.1">
    <property type="nucleotide sequence ID" value="NZ_CP022253.1"/>
</dbReference>
<protein>
    <recommendedName>
        <fullName evidence="8">AlgX/AlgJ SGNH hydrolase-like domain-containing protein</fullName>
    </recommendedName>
</protein>
<dbReference type="GO" id="GO:0042121">
    <property type="term" value="P:alginic acid biosynthetic process"/>
    <property type="evidence" value="ECO:0007669"/>
    <property type="project" value="UniProtKB-KW"/>
</dbReference>
<dbReference type="AlphaFoldDB" id="A0A9P1NL15"/>
<dbReference type="EMBL" id="HE577327">
    <property type="protein sequence ID" value="CCC96978.1"/>
    <property type="molecule type" value="Genomic_DNA"/>
</dbReference>
<comment type="pathway">
    <text evidence="2">Glycan biosynthesis; alginate biosynthesis.</text>
</comment>
<keyword evidence="10" id="KW-1185">Reference proteome</keyword>
<evidence type="ECO:0000256" key="6">
    <source>
        <dbReference type="ARBA" id="ARBA00022841"/>
    </source>
</evidence>
<reference evidence="9 10" key="1">
    <citation type="journal article" date="2011" name="PLoS Genet.">
        <title>Azospirillum genomes reveal transition of bacteria from aquatic to terrestrial environments.</title>
        <authorList>
            <person name="Wisniewski-Dye F."/>
            <person name="Borziak K."/>
            <person name="Khalsa-Moyers G."/>
            <person name="Alexandre G."/>
            <person name="Sukharnikov L.O."/>
            <person name="Wuichet K."/>
            <person name="Hurst G.B."/>
            <person name="McDonald W.H."/>
            <person name="Robertson J.S."/>
            <person name="Barbe V."/>
            <person name="Calteau A."/>
            <person name="Rouy Z."/>
            <person name="Mangenot S."/>
            <person name="Prigent-Combaret C."/>
            <person name="Normand P."/>
            <person name="Boyer M."/>
            <person name="Siguier P."/>
            <person name="Dessaux Y."/>
            <person name="Elmerich C."/>
            <person name="Condemine G."/>
            <person name="Krishnen G."/>
            <person name="Kennedy I."/>
            <person name="Paterson A.H."/>
            <person name="Gonzalez V."/>
            <person name="Mavingui P."/>
            <person name="Zhulin I.B."/>
        </authorList>
    </citation>
    <scope>NUCLEOTIDE SEQUENCE [LARGE SCALE GENOMIC DNA]</scope>
    <source>
        <strain evidence="9 10">Sp245</strain>
    </source>
</reference>
<keyword evidence="7" id="KW-0472">Membrane</keyword>
<dbReference type="KEGG" id="abs:AZOBR_40147"/>
<keyword evidence="7" id="KW-0812">Transmembrane</keyword>
<comment type="subcellular location">
    <subcellularLocation>
        <location evidence="1">Periplasm</location>
    </subcellularLocation>
</comment>
<feature type="domain" description="AlgX/AlgJ SGNH hydrolase-like" evidence="8">
    <location>
        <begin position="239"/>
        <end position="360"/>
    </location>
</feature>
<keyword evidence="6" id="KW-0016">Alginate biosynthesis</keyword>
<accession>A0A9P1NL15</accession>
<evidence type="ECO:0000256" key="5">
    <source>
        <dbReference type="ARBA" id="ARBA00022764"/>
    </source>
</evidence>
<dbReference type="GO" id="GO:0042597">
    <property type="term" value="C:periplasmic space"/>
    <property type="evidence" value="ECO:0007669"/>
    <property type="project" value="UniProtKB-SubCell"/>
</dbReference>
<keyword evidence="3" id="KW-0808">Transferase</keyword>
<evidence type="ECO:0000313" key="9">
    <source>
        <dbReference type="EMBL" id="CCC96978.1"/>
    </source>
</evidence>
<dbReference type="GO" id="GO:0016740">
    <property type="term" value="F:transferase activity"/>
    <property type="evidence" value="ECO:0007669"/>
    <property type="project" value="UniProtKB-KW"/>
</dbReference>
<sequence>MRRPVKGGFNRIVLRGLALAAALVLPLAFVLDPPDGDLTELGGYAENRFGPRTPQAIFVPPLAEAARPGADYDALVFGDGFSHPEAEERHGRYGRYWTDHLRNLTGLTVGVRAAGATPLAAYLASADFRERPPRVVILQLSERDLGEPVGGLDLSTVTTPRPHGMTTLRPLAVQPLNRQPRSLERARAQAWNPPPIGHALDLLVKALPRALLNVAGGPVEERSLAYAGLFSSAAATTTLFRAEDFQPWRTDHRLLEERRAGLHAIQDAVEANGVTRFLLLIAPDKGTVYADFLLDPPPQRSAVDEVMAADPTLQAVPLASGLTALAAGGVRDLYAPNGSRWGLEGQLYAARAVARTLGRLGVLSGATDPSPDVAILPCRPGQGDCTPARTQTD</sequence>
<evidence type="ECO:0000256" key="7">
    <source>
        <dbReference type="SAM" id="Phobius"/>
    </source>
</evidence>
<gene>
    <name evidence="9" type="ORF">AZOBR_40147</name>
</gene>
<evidence type="ECO:0000256" key="3">
    <source>
        <dbReference type="ARBA" id="ARBA00022679"/>
    </source>
</evidence>
<evidence type="ECO:0000256" key="4">
    <source>
        <dbReference type="ARBA" id="ARBA00022729"/>
    </source>
</evidence>
<dbReference type="Pfam" id="PF16822">
    <property type="entry name" value="ALGX"/>
    <property type="match status" value="1"/>
</dbReference>
<evidence type="ECO:0000259" key="8">
    <source>
        <dbReference type="Pfam" id="PF16822"/>
    </source>
</evidence>
<dbReference type="InterPro" id="IPR031811">
    <property type="entry name" value="ALGX/ALGJ_SGNH-like"/>
</dbReference>
<keyword evidence="7" id="KW-1133">Transmembrane helix</keyword>
<name>A0A9P1NL15_9PROT</name>
<keyword evidence="5" id="KW-0574">Periplasm</keyword>
<evidence type="ECO:0000313" key="10">
    <source>
        <dbReference type="Proteomes" id="UP000007319"/>
    </source>
</evidence>
<evidence type="ECO:0000256" key="2">
    <source>
        <dbReference type="ARBA" id="ARBA00005182"/>
    </source>
</evidence>
<dbReference type="Proteomes" id="UP000007319">
    <property type="component" value="Chromosome"/>
</dbReference>
<proteinExistence type="predicted"/>
<keyword evidence="4" id="KW-0732">Signal</keyword>
<evidence type="ECO:0000256" key="1">
    <source>
        <dbReference type="ARBA" id="ARBA00004418"/>
    </source>
</evidence>
<organism evidence="9 10">
    <name type="scientific">Azospirillum baldaniorum</name>
    <dbReference type="NCBI Taxonomy" id="1064539"/>
    <lineage>
        <taxon>Bacteria</taxon>
        <taxon>Pseudomonadati</taxon>
        <taxon>Pseudomonadota</taxon>
        <taxon>Alphaproteobacteria</taxon>
        <taxon>Rhodospirillales</taxon>
        <taxon>Azospirillaceae</taxon>
        <taxon>Azospirillum</taxon>
    </lineage>
</organism>
<feature type="transmembrane region" description="Helical" evidence="7">
    <location>
        <begin position="12"/>
        <end position="31"/>
    </location>
</feature>